<evidence type="ECO:0000256" key="2">
    <source>
        <dbReference type="SAM" id="MobiDB-lite"/>
    </source>
</evidence>
<gene>
    <name evidence="5" type="ORF">EHS25_010285</name>
</gene>
<dbReference type="Pfam" id="PF00887">
    <property type="entry name" value="ACBP"/>
    <property type="match status" value="1"/>
</dbReference>
<dbReference type="EMBL" id="RSCD01000009">
    <property type="protein sequence ID" value="RSH91109.1"/>
    <property type="molecule type" value="Genomic_DNA"/>
</dbReference>
<dbReference type="PROSITE" id="PS51228">
    <property type="entry name" value="ACB_2"/>
    <property type="match status" value="1"/>
</dbReference>
<dbReference type="GO" id="GO:0000062">
    <property type="term" value="F:fatty-acyl-CoA binding"/>
    <property type="evidence" value="ECO:0007669"/>
    <property type="project" value="InterPro"/>
</dbReference>
<dbReference type="Proteomes" id="UP000279259">
    <property type="component" value="Unassembled WGS sequence"/>
</dbReference>
<feature type="region of interest" description="Disordered" evidence="2">
    <location>
        <begin position="107"/>
        <end position="165"/>
    </location>
</feature>
<dbReference type="Gene3D" id="1.20.80.10">
    <property type="match status" value="1"/>
</dbReference>
<dbReference type="InterPro" id="IPR022408">
    <property type="entry name" value="Acyl-CoA-binding_prot_CS"/>
</dbReference>
<proteinExistence type="predicted"/>
<keyword evidence="1" id="KW-0446">Lipid-binding</keyword>
<dbReference type="InterPro" id="IPR014352">
    <property type="entry name" value="FERM/acyl-CoA-bd_prot_sf"/>
</dbReference>
<reference evidence="5 6" key="1">
    <citation type="submission" date="2018-11" db="EMBL/GenBank/DDBJ databases">
        <title>Genome sequence of Saitozyma podzolica DSM 27192.</title>
        <authorList>
            <person name="Aliyu H."/>
            <person name="Gorte O."/>
            <person name="Ochsenreither K."/>
        </authorList>
    </citation>
    <scope>NUCLEOTIDE SEQUENCE [LARGE SCALE GENOMIC DNA]</scope>
    <source>
        <strain evidence="5 6">DSM 27192</strain>
    </source>
</reference>
<name>A0A427YJ59_9TREE</name>
<evidence type="ECO:0000259" key="4">
    <source>
        <dbReference type="PROSITE" id="PS51228"/>
    </source>
</evidence>
<dbReference type="InterPro" id="IPR000582">
    <property type="entry name" value="Acyl-CoA-binding_protein"/>
</dbReference>
<protein>
    <recommendedName>
        <fullName evidence="4">ACB domain-containing protein</fullName>
    </recommendedName>
</protein>
<dbReference type="FunFam" id="1.20.80.10:FF:000010">
    <property type="entry name" value="Acyl-CoA-binding domain-containing protein 5"/>
    <property type="match status" value="1"/>
</dbReference>
<organism evidence="5 6">
    <name type="scientific">Saitozyma podzolica</name>
    <dbReference type="NCBI Taxonomy" id="1890683"/>
    <lineage>
        <taxon>Eukaryota</taxon>
        <taxon>Fungi</taxon>
        <taxon>Dikarya</taxon>
        <taxon>Basidiomycota</taxon>
        <taxon>Agaricomycotina</taxon>
        <taxon>Tremellomycetes</taxon>
        <taxon>Tremellales</taxon>
        <taxon>Trimorphomycetaceae</taxon>
        <taxon>Saitozyma</taxon>
    </lineage>
</organism>
<feature type="region of interest" description="Disordered" evidence="2">
    <location>
        <begin position="184"/>
        <end position="247"/>
    </location>
</feature>
<dbReference type="OrthoDB" id="346910at2759"/>
<feature type="compositionally biased region" description="Low complexity" evidence="2">
    <location>
        <begin position="117"/>
        <end position="131"/>
    </location>
</feature>
<feature type="compositionally biased region" description="Polar residues" evidence="2">
    <location>
        <begin position="184"/>
        <end position="194"/>
    </location>
</feature>
<dbReference type="PRINTS" id="PR00689">
    <property type="entry name" value="ACOABINDINGP"/>
</dbReference>
<feature type="transmembrane region" description="Helical" evidence="3">
    <location>
        <begin position="406"/>
        <end position="424"/>
    </location>
</feature>
<comment type="caution">
    <text evidence="5">The sequence shown here is derived from an EMBL/GenBank/DDBJ whole genome shotgun (WGS) entry which is preliminary data.</text>
</comment>
<feature type="domain" description="ACB" evidence="4">
    <location>
        <begin position="4"/>
        <end position="93"/>
    </location>
</feature>
<feature type="compositionally biased region" description="Pro residues" evidence="2">
    <location>
        <begin position="132"/>
        <end position="156"/>
    </location>
</feature>
<dbReference type="AlphaFoldDB" id="A0A427YJ59"/>
<evidence type="ECO:0000313" key="6">
    <source>
        <dbReference type="Proteomes" id="UP000279259"/>
    </source>
</evidence>
<dbReference type="SUPFAM" id="SSF47027">
    <property type="entry name" value="Acyl-CoA binding protein"/>
    <property type="match status" value="1"/>
</dbReference>
<dbReference type="PROSITE" id="PS00880">
    <property type="entry name" value="ACB_1"/>
    <property type="match status" value="1"/>
</dbReference>
<dbReference type="PANTHER" id="PTHR23310:SF133">
    <property type="entry name" value="COA BINDING PROTEIN, PUTATIVE (AFU_ORTHOLOGUE AFUA_1G12300)-RELATED"/>
    <property type="match status" value="1"/>
</dbReference>
<dbReference type="STRING" id="1890683.A0A427YJ59"/>
<evidence type="ECO:0000256" key="1">
    <source>
        <dbReference type="ARBA" id="ARBA00023121"/>
    </source>
</evidence>
<keyword evidence="3" id="KW-0812">Transmembrane</keyword>
<sequence length="445" mass="48613">MSGIDARFNRAVDIVQSLPKAGPVQTGYEEKLLLYSLYKQATEGDISIPRPGLLDMLGRAKWDSWNKQKGKDKDEAKHDYVVALLRILKKFSDRDIARTHIEELEAFTGPIPDRPASPSSSTSSYHDSQASPPSPPSSPPPRTGYSSLPPPDPTLPAPDVATGIIPPSALTASHRSLLNLLESSAGPSEQSPYMTTAAPPPLSALAGSRPHSLAGGRGGSLDGFTARKESSRRQNLPPTPSAIGGPSALGFVPEQSRSVSRPFTPQVLGRDFTTPEINFSPYLQQITPIYPARPGSTSTFSHAPPQPLNIPYTLQQIQTSLAALHERMSTLERTQAMILRRDERRKGWFWTSREEDELDEVEDEAQRPGWAPAATTTRTGVRRRRGLTIRVVWALLTAVRRAMVDVGVGMLVVFAATLIMGGGWRRARGVWGRVRARIQRTLGTI</sequence>
<dbReference type="PANTHER" id="PTHR23310">
    <property type="entry name" value="ACYL-COA-BINDING PROTEIN, ACBP"/>
    <property type="match status" value="1"/>
</dbReference>
<keyword evidence="3" id="KW-1133">Transmembrane helix</keyword>
<dbReference type="GO" id="GO:0006631">
    <property type="term" value="P:fatty acid metabolic process"/>
    <property type="evidence" value="ECO:0007669"/>
    <property type="project" value="TreeGrafter"/>
</dbReference>
<keyword evidence="6" id="KW-1185">Reference proteome</keyword>
<evidence type="ECO:0000256" key="3">
    <source>
        <dbReference type="SAM" id="Phobius"/>
    </source>
</evidence>
<accession>A0A427YJ59</accession>
<keyword evidence="3" id="KW-0472">Membrane</keyword>
<evidence type="ECO:0000313" key="5">
    <source>
        <dbReference type="EMBL" id="RSH91109.1"/>
    </source>
</evidence>
<dbReference type="InterPro" id="IPR035984">
    <property type="entry name" value="Acyl-CoA-binding_sf"/>
</dbReference>